<dbReference type="PANTHER" id="PTHR43281">
    <property type="entry name" value="FARNESYL DIPHOSPHATE SYNTHASE"/>
    <property type="match status" value="1"/>
</dbReference>
<evidence type="ECO:0000313" key="9">
    <source>
        <dbReference type="Proteomes" id="UP000074119"/>
    </source>
</evidence>
<dbReference type="STRING" id="1470434.AZF00_16695"/>
<dbReference type="InterPro" id="IPR053378">
    <property type="entry name" value="Prenyl_diphosphate_synthase"/>
</dbReference>
<dbReference type="InterPro" id="IPR033749">
    <property type="entry name" value="Polyprenyl_synt_CS"/>
</dbReference>
<dbReference type="GO" id="GO:0005737">
    <property type="term" value="C:cytoplasm"/>
    <property type="evidence" value="ECO:0007669"/>
    <property type="project" value="UniProtKB-ARBA"/>
</dbReference>
<evidence type="ECO:0000256" key="4">
    <source>
        <dbReference type="ARBA" id="ARBA00022723"/>
    </source>
</evidence>
<keyword evidence="3 7" id="KW-0808">Transferase</keyword>
<dbReference type="Pfam" id="PF00348">
    <property type="entry name" value="polyprenyl_synt"/>
    <property type="match status" value="1"/>
</dbReference>
<dbReference type="PROSITE" id="PS00444">
    <property type="entry name" value="POLYPRENYL_SYNTHASE_2"/>
    <property type="match status" value="1"/>
</dbReference>
<comment type="cofactor">
    <cofactor evidence="1">
        <name>Mg(2+)</name>
        <dbReference type="ChEBI" id="CHEBI:18420"/>
    </cofactor>
</comment>
<dbReference type="KEGG" id="zal:AZF00_16695"/>
<accession>A0A127M9B0</accession>
<evidence type="ECO:0000256" key="1">
    <source>
        <dbReference type="ARBA" id="ARBA00001946"/>
    </source>
</evidence>
<evidence type="ECO:0000256" key="3">
    <source>
        <dbReference type="ARBA" id="ARBA00022679"/>
    </source>
</evidence>
<dbReference type="GO" id="GO:0016114">
    <property type="term" value="P:terpenoid biosynthetic process"/>
    <property type="evidence" value="ECO:0007669"/>
    <property type="project" value="UniProtKB-ARBA"/>
</dbReference>
<comment type="similarity">
    <text evidence="2 7">Belongs to the FPP/GGPP synthase family.</text>
</comment>
<evidence type="ECO:0000313" key="8">
    <source>
        <dbReference type="EMBL" id="AMO69837.1"/>
    </source>
</evidence>
<dbReference type="PROSITE" id="PS00723">
    <property type="entry name" value="POLYPRENYL_SYNTHASE_1"/>
    <property type="match status" value="1"/>
</dbReference>
<dbReference type="AlphaFoldDB" id="A0A127M9B0"/>
<dbReference type="SFLD" id="SFLDG01017">
    <property type="entry name" value="Polyprenyl_Transferase_Like"/>
    <property type="match status" value="1"/>
</dbReference>
<proteinExistence type="inferred from homology"/>
<dbReference type="Gene3D" id="1.10.600.10">
    <property type="entry name" value="Farnesyl Diphosphate Synthase"/>
    <property type="match status" value="1"/>
</dbReference>
<dbReference type="Proteomes" id="UP000074119">
    <property type="component" value="Chromosome"/>
</dbReference>
<dbReference type="GO" id="GO:0046872">
    <property type="term" value="F:metal ion binding"/>
    <property type="evidence" value="ECO:0007669"/>
    <property type="project" value="UniProtKB-KW"/>
</dbReference>
<dbReference type="PANTHER" id="PTHR43281:SF1">
    <property type="entry name" value="FARNESYL DIPHOSPHATE SYNTHASE"/>
    <property type="match status" value="1"/>
</dbReference>
<dbReference type="SFLD" id="SFLDS00005">
    <property type="entry name" value="Isoprenoid_Synthase_Type_I"/>
    <property type="match status" value="1"/>
</dbReference>
<dbReference type="FunFam" id="1.10.600.10:FF:000001">
    <property type="entry name" value="Geranylgeranyl diphosphate synthase"/>
    <property type="match status" value="1"/>
</dbReference>
<dbReference type="InterPro" id="IPR008949">
    <property type="entry name" value="Isoprenoid_synthase_dom_sf"/>
</dbReference>
<keyword evidence="6" id="KW-0414">Isoprene biosynthesis</keyword>
<evidence type="ECO:0000256" key="5">
    <source>
        <dbReference type="ARBA" id="ARBA00022842"/>
    </source>
</evidence>
<name>A0A127M9B0_9GAMM</name>
<organism evidence="8 9">
    <name type="scientific">Zhongshania aliphaticivorans</name>
    <dbReference type="NCBI Taxonomy" id="1470434"/>
    <lineage>
        <taxon>Bacteria</taxon>
        <taxon>Pseudomonadati</taxon>
        <taxon>Pseudomonadota</taxon>
        <taxon>Gammaproteobacteria</taxon>
        <taxon>Cellvibrionales</taxon>
        <taxon>Spongiibacteraceae</taxon>
        <taxon>Zhongshania</taxon>
    </lineage>
</organism>
<keyword evidence="4" id="KW-0479">Metal-binding</keyword>
<reference evidence="8 9" key="1">
    <citation type="submission" date="2015-12" db="EMBL/GenBank/DDBJ databases">
        <authorList>
            <person name="Shamseldin A."/>
            <person name="Moawad H."/>
            <person name="Abd El-Rahim W.M."/>
            <person name="Sadowsky M.J."/>
        </authorList>
    </citation>
    <scope>NUCLEOTIDE SEQUENCE [LARGE SCALE GENOMIC DNA]</scope>
    <source>
        <strain evidence="8 9">SM2</strain>
    </source>
</reference>
<dbReference type="CDD" id="cd00685">
    <property type="entry name" value="Trans_IPPS_HT"/>
    <property type="match status" value="1"/>
</dbReference>
<dbReference type="NCBIfam" id="NF045485">
    <property type="entry name" value="FPPsyn"/>
    <property type="match status" value="1"/>
</dbReference>
<evidence type="ECO:0000256" key="7">
    <source>
        <dbReference type="RuleBase" id="RU004466"/>
    </source>
</evidence>
<dbReference type="GO" id="GO:0008654">
    <property type="term" value="P:phospholipid biosynthetic process"/>
    <property type="evidence" value="ECO:0007669"/>
    <property type="project" value="UniProtKB-ARBA"/>
</dbReference>
<dbReference type="RefSeq" id="WP_008252359.1">
    <property type="nucleotide sequence ID" value="NZ_CP014544.1"/>
</dbReference>
<evidence type="ECO:0000256" key="6">
    <source>
        <dbReference type="ARBA" id="ARBA00023229"/>
    </source>
</evidence>
<evidence type="ECO:0000256" key="2">
    <source>
        <dbReference type="ARBA" id="ARBA00006706"/>
    </source>
</evidence>
<dbReference type="EMBL" id="CP014544">
    <property type="protein sequence ID" value="AMO69837.1"/>
    <property type="molecule type" value="Genomic_DNA"/>
</dbReference>
<dbReference type="GO" id="GO:0004659">
    <property type="term" value="F:prenyltransferase activity"/>
    <property type="evidence" value="ECO:0007669"/>
    <property type="project" value="InterPro"/>
</dbReference>
<dbReference type="SUPFAM" id="SSF48576">
    <property type="entry name" value="Terpenoid synthases"/>
    <property type="match status" value="1"/>
</dbReference>
<sequence>MTPDFANFLAHCQQRVQQALPSLLANIGSEYADADASSSLQRLGEASIYSVLNGGKRVRASLVYATAQALGHDSRAGLNEIASAIEMIHAYSLVHDDLPAMDDDDLRRGKPTCHIAYDEATAILVGDALQARAFEVIATLPGTNTEAKLALIQQLSAAAGPRGMVGGQAIDLAAVNQQLDLDALQTMHQLKTGALIRVAIAMSATWCEADQQQLTALDRYGKAIGLSFQVQDDIIDIESNTETLGKTQGADQALNKPTFPALLGIDGAKQLAQDLHAEALQALTGFDERAAPLRDLSHYIIARQH</sequence>
<dbReference type="InterPro" id="IPR000092">
    <property type="entry name" value="Polyprenyl_synt"/>
</dbReference>
<protein>
    <submittedName>
        <fullName evidence="8">Geranyl transferase</fullName>
    </submittedName>
</protein>
<keyword evidence="5" id="KW-0460">Magnesium</keyword>
<gene>
    <name evidence="8" type="ORF">AZF00_16695</name>
</gene>